<gene>
    <name evidence="1" type="ORF">NQ318_006572</name>
</gene>
<sequence length="353" mass="41814">MVFQNYIAADKQFRCNESITLTSPGDYRFLDNIVPLVDRWQGPISVALYAPGYDFFTTLQCIAYLRTCETALIRKYVTFHLFFEYNHFPNKTDKPLINMYQDTFDCRIKPPFETLKDDEMYKERSGLTYPINVARNIAKLSTQTYFVFPWDIELYPTKNFIQKFFNFVKAHPDLVLKEQNNVFVLPIFEVLKDQNVPENKTQLQEMFQKKQAFLFHQSVCSPCHKVPKGDKWLEANETEGLDVFSMGKREGSNAIWEPFFICTQKEPLWDERLNWEGQGNKMSQVYTMCLRNYNFMVLDNAFLIHKPGIKKKKVQVLKHMDETKKNEKILVRIQNELQNIYGKNKKCRIHNVH</sequence>
<reference evidence="1" key="1">
    <citation type="journal article" date="2023" name="Insect Mol. Biol.">
        <title>Genome sequencing provides insights into the evolution of gene families encoding plant cell wall-degrading enzymes in longhorned beetles.</title>
        <authorList>
            <person name="Shin N.R."/>
            <person name="Okamura Y."/>
            <person name="Kirsch R."/>
            <person name="Pauchet Y."/>
        </authorList>
    </citation>
    <scope>NUCLEOTIDE SEQUENCE</scope>
    <source>
        <strain evidence="1">AMC_N1</strain>
    </source>
</reference>
<keyword evidence="2" id="KW-1185">Reference proteome</keyword>
<accession>A0AAV8YNU2</accession>
<comment type="caution">
    <text evidence="1">The sequence shown here is derived from an EMBL/GenBank/DDBJ whole genome shotgun (WGS) entry which is preliminary data.</text>
</comment>
<evidence type="ECO:0000313" key="1">
    <source>
        <dbReference type="EMBL" id="KAJ8952955.1"/>
    </source>
</evidence>
<dbReference type="Proteomes" id="UP001162162">
    <property type="component" value="Unassembled WGS sequence"/>
</dbReference>
<proteinExistence type="predicted"/>
<dbReference type="EMBL" id="JAPWTK010000063">
    <property type="protein sequence ID" value="KAJ8952955.1"/>
    <property type="molecule type" value="Genomic_DNA"/>
</dbReference>
<protein>
    <recommendedName>
        <fullName evidence="3">Glycosyltransferase</fullName>
    </recommendedName>
</protein>
<evidence type="ECO:0000313" key="2">
    <source>
        <dbReference type="Proteomes" id="UP001162162"/>
    </source>
</evidence>
<organism evidence="1 2">
    <name type="scientific">Aromia moschata</name>
    <dbReference type="NCBI Taxonomy" id="1265417"/>
    <lineage>
        <taxon>Eukaryota</taxon>
        <taxon>Metazoa</taxon>
        <taxon>Ecdysozoa</taxon>
        <taxon>Arthropoda</taxon>
        <taxon>Hexapoda</taxon>
        <taxon>Insecta</taxon>
        <taxon>Pterygota</taxon>
        <taxon>Neoptera</taxon>
        <taxon>Endopterygota</taxon>
        <taxon>Coleoptera</taxon>
        <taxon>Polyphaga</taxon>
        <taxon>Cucujiformia</taxon>
        <taxon>Chrysomeloidea</taxon>
        <taxon>Cerambycidae</taxon>
        <taxon>Cerambycinae</taxon>
        <taxon>Callichromatini</taxon>
        <taxon>Aromia</taxon>
    </lineage>
</organism>
<evidence type="ECO:0008006" key="3">
    <source>
        <dbReference type="Google" id="ProtNLM"/>
    </source>
</evidence>
<dbReference type="Pfam" id="PF13896">
    <property type="entry name" value="Glyco_transf_49"/>
    <property type="match status" value="1"/>
</dbReference>
<name>A0AAV8YNU2_9CUCU</name>
<dbReference type="AlphaFoldDB" id="A0AAV8YNU2"/>
<dbReference type="PANTHER" id="PTHR47412">
    <property type="entry name" value="FI01434P-RELATED"/>
    <property type="match status" value="1"/>
</dbReference>
<dbReference type="PANTHER" id="PTHR47412:SF1">
    <property type="entry name" value="FI01434P-RELATED"/>
    <property type="match status" value="1"/>
</dbReference>